<keyword evidence="1" id="KW-0472">Membrane</keyword>
<keyword evidence="1" id="KW-0812">Transmembrane</keyword>
<feature type="transmembrane region" description="Helical" evidence="1">
    <location>
        <begin position="361"/>
        <end position="381"/>
    </location>
</feature>
<keyword evidence="1" id="KW-1133">Transmembrane helix</keyword>
<keyword evidence="3" id="KW-1185">Reference proteome</keyword>
<protein>
    <submittedName>
        <fullName evidence="2">Uncharacterized protein</fullName>
    </submittedName>
</protein>
<reference evidence="2 3" key="1">
    <citation type="submission" date="2019-10" db="EMBL/GenBank/DDBJ databases">
        <authorList>
            <person name="Palmer J.M."/>
        </authorList>
    </citation>
    <scope>NUCLEOTIDE SEQUENCE [LARGE SCALE GENOMIC DNA]</scope>
    <source>
        <strain evidence="2 3">TWF730</strain>
    </source>
</reference>
<dbReference type="Proteomes" id="UP001373714">
    <property type="component" value="Unassembled WGS sequence"/>
</dbReference>
<accession>A0AAV9UI96</accession>
<feature type="transmembrane region" description="Helical" evidence="1">
    <location>
        <begin position="489"/>
        <end position="511"/>
    </location>
</feature>
<proteinExistence type="predicted"/>
<feature type="transmembrane region" description="Helical" evidence="1">
    <location>
        <begin position="633"/>
        <end position="655"/>
    </location>
</feature>
<dbReference type="EMBL" id="JAVHNS010000010">
    <property type="protein sequence ID" value="KAK6342155.1"/>
    <property type="molecule type" value="Genomic_DNA"/>
</dbReference>
<gene>
    <name evidence="2" type="ORF">TWF730_001634</name>
</gene>
<evidence type="ECO:0000313" key="2">
    <source>
        <dbReference type="EMBL" id="KAK6342155.1"/>
    </source>
</evidence>
<feature type="transmembrane region" description="Helical" evidence="1">
    <location>
        <begin position="571"/>
        <end position="596"/>
    </location>
</feature>
<comment type="caution">
    <text evidence="2">The sequence shown here is derived from an EMBL/GenBank/DDBJ whole genome shotgun (WGS) entry which is preliminary data.</text>
</comment>
<evidence type="ECO:0000256" key="1">
    <source>
        <dbReference type="SAM" id="Phobius"/>
    </source>
</evidence>
<dbReference type="AlphaFoldDB" id="A0AAV9UI96"/>
<sequence>MQAYLLNRSRTDVPWNICLPKFRNASADPPHVTATLGFCKSNCGSGPALNSRLEWLAPLSTWVFPMLVLLAQLPVGDLPQRFIDRYRVLDYVKIVWPYIEWVSVLGDPASAFVAAYSTLAKDFILSYSFLAKRTGKQEGELTPLDRSLMGLAMVASRTRPEEYPLAAFLPVLLSREISDHLMNPSVQGIINPKLRDQLYALKLILENGSLRLALYPNDAREILNSFGENDTTEKDSQTTLQEKLKNLERALTDIKTLSPVPVGVVGDEKHPEAPVTNSDDGDYIAADLLSAVSAVNLLWATNGVSTSSEREELQDIKTAPSPPVQPTSSYTEERKVLKDILHPSTAIKLIIQAIGRSRSNFLLSFAFPMIIVFTTIINTFNTAYKELGDQNTAQGIAYGTWYMWILILTVASNSAASALETSIVQDALRTTIGIRPRQIFVESVMSRNIFGNNANWFRWLETAGVPKTARIGILGPQDHEHRFHFIWHIVWQVLGWVWVGFACANAAAVSFTTPTVGLGCRSFNQVLYGGGTFIAAILRVFKSDTFERVDANPVPASQQRSREMPTWRKHAGAVVGMLYHTVCTLNVLILVVGTFLQISGFYNTCKCQALFGDDNTVIDISSPTKGRENARRYWLSMAWVAYGTAWGACGLAICARQFIFGLLEQEFKEED</sequence>
<organism evidence="2 3">
    <name type="scientific">Orbilia blumenaviensis</name>
    <dbReference type="NCBI Taxonomy" id="1796055"/>
    <lineage>
        <taxon>Eukaryota</taxon>
        <taxon>Fungi</taxon>
        <taxon>Dikarya</taxon>
        <taxon>Ascomycota</taxon>
        <taxon>Pezizomycotina</taxon>
        <taxon>Orbiliomycetes</taxon>
        <taxon>Orbiliales</taxon>
        <taxon>Orbiliaceae</taxon>
        <taxon>Orbilia</taxon>
    </lineage>
</organism>
<feature type="transmembrane region" description="Helical" evidence="1">
    <location>
        <begin position="523"/>
        <end position="541"/>
    </location>
</feature>
<name>A0AAV9UI96_9PEZI</name>
<evidence type="ECO:0000313" key="3">
    <source>
        <dbReference type="Proteomes" id="UP001373714"/>
    </source>
</evidence>
<feature type="transmembrane region" description="Helical" evidence="1">
    <location>
        <begin position="401"/>
        <end position="419"/>
    </location>
</feature>